<evidence type="ECO:0000313" key="1">
    <source>
        <dbReference type="EMBL" id="EAN76399.1"/>
    </source>
</evidence>
<dbReference type="InParanoid" id="Q38FM1"/>
<dbReference type="Proteomes" id="UP000008524">
    <property type="component" value="Chromosome 9"/>
</dbReference>
<dbReference type="RefSeq" id="XP_024498421.1">
    <property type="nucleotide sequence ID" value="XM_024642634.1"/>
</dbReference>
<name>Q38FM1_TRYB2</name>
<dbReference type="GeneID" id="3660191"/>
<dbReference type="AlphaFoldDB" id="Q38FM1"/>
<dbReference type="PaxDb" id="5691-EAN76399"/>
<accession>Q38FM1</accession>
<organism evidence="1 2">
    <name type="scientific">Trypanosoma brucei brucei (strain 927/4 GUTat10.1)</name>
    <dbReference type="NCBI Taxonomy" id="185431"/>
    <lineage>
        <taxon>Eukaryota</taxon>
        <taxon>Discoba</taxon>
        <taxon>Euglenozoa</taxon>
        <taxon>Kinetoplastea</taxon>
        <taxon>Metakinetoplastina</taxon>
        <taxon>Trypanosomatida</taxon>
        <taxon>Trypanosomatidae</taxon>
        <taxon>Trypanosoma</taxon>
    </lineage>
</organism>
<dbReference type="EMBL" id="CM000207">
    <property type="protein sequence ID" value="EAN76399.1"/>
    <property type="molecule type" value="Genomic_DNA"/>
</dbReference>
<reference evidence="1 2" key="2">
    <citation type="journal article" date="2005" name="Science">
        <title>The genome of the African trypanosome Trypanosoma brucei.</title>
        <authorList>
            <person name="Berriman M."/>
            <person name="Ghedin E."/>
            <person name="Hertz-Fowler C."/>
            <person name="Blandin G."/>
            <person name="Renauld H."/>
            <person name="Bartholomeu D.C."/>
            <person name="Lennard N.J."/>
            <person name="Caler E."/>
            <person name="Hamlin N.E."/>
            <person name="Haas B."/>
            <person name="Bohme U."/>
            <person name="Hannick L."/>
            <person name="Aslett M.A."/>
            <person name="Shallom J."/>
            <person name="Marcello L."/>
            <person name="Hou L."/>
            <person name="Wickstead B."/>
            <person name="Alsmark U.C."/>
            <person name="Arrowsmith C."/>
            <person name="Atkin R.J."/>
            <person name="Barron A.J."/>
            <person name="Bringaud F."/>
            <person name="Brooks K."/>
            <person name="Carrington M."/>
            <person name="Cherevach I."/>
            <person name="Chillingworth T.J."/>
            <person name="Churcher C."/>
            <person name="Clark L.N."/>
            <person name="Corton C.H."/>
            <person name="Cronin A."/>
            <person name="Davies R.M."/>
            <person name="Doggett J."/>
            <person name="Djikeng A."/>
            <person name="Feldblyum T."/>
            <person name="Field M.C."/>
            <person name="Fraser A."/>
            <person name="Goodhead I."/>
            <person name="Hance Z."/>
            <person name="Harper D."/>
            <person name="Harris B.R."/>
            <person name="Hauser H."/>
            <person name="Hostetler J."/>
            <person name="Ivens A."/>
            <person name="Jagels K."/>
            <person name="Johnson D."/>
            <person name="Johnson J."/>
            <person name="Jones K."/>
            <person name="Kerhornou A.X."/>
            <person name="Koo H."/>
            <person name="Larke N."/>
            <person name="Landfear S."/>
            <person name="Larkin C."/>
            <person name="Leech V."/>
            <person name="Line A."/>
            <person name="Lord A."/>
            <person name="Macleod A."/>
            <person name="Mooney P.J."/>
            <person name="Moule S."/>
            <person name="Martin D.M."/>
            <person name="Morgan G.W."/>
            <person name="Mungall K."/>
            <person name="Norbertczak H."/>
            <person name="Ormond D."/>
            <person name="Pai G."/>
            <person name="Peacock C.S."/>
            <person name="Peterson J."/>
            <person name="Quail M.A."/>
            <person name="Rabbinowitsch E."/>
            <person name="Rajandream M.A."/>
            <person name="Reitter C."/>
            <person name="Salzberg S.L."/>
            <person name="Sanders M."/>
            <person name="Schobel S."/>
            <person name="Sharp S."/>
            <person name="Simmonds M."/>
            <person name="Simpson A.J."/>
            <person name="Tallon L."/>
            <person name="Turner C.M."/>
            <person name="Tait A."/>
            <person name="Tivey A.R."/>
            <person name="Van Aken S."/>
            <person name="Walker D."/>
            <person name="Wanless D."/>
            <person name="Wang S."/>
            <person name="White B."/>
            <person name="White O."/>
            <person name="Whitehead S."/>
            <person name="Woodward J."/>
            <person name="Wortman J."/>
            <person name="Adams M.D."/>
            <person name="Embley T.M."/>
            <person name="Gull K."/>
            <person name="Ullu E."/>
            <person name="Barry J.D."/>
            <person name="Fairlamb A.H."/>
            <person name="Opperdoes F."/>
            <person name="Barrell B.G."/>
            <person name="Donelson J.E."/>
            <person name="Hall N."/>
            <person name="Fraser C.M."/>
            <person name="Melville S.E."/>
            <person name="El-Sayed N.M."/>
        </authorList>
    </citation>
    <scope>NUCLEOTIDE SEQUENCE [LARGE SCALE GENOMIC DNA]</scope>
    <source>
        <strain evidence="1 2">927/4 GUTat10.1</strain>
    </source>
</reference>
<protein>
    <submittedName>
        <fullName evidence="1">Uncharacterized protein</fullName>
    </submittedName>
</protein>
<evidence type="ECO:0000313" key="2">
    <source>
        <dbReference type="Proteomes" id="UP000008524"/>
    </source>
</evidence>
<reference evidence="1 2" key="1">
    <citation type="journal article" date="2005" name="Science">
        <title>Comparative genomics of trypanosomatid parasitic protozoa.</title>
        <authorList>
            <person name="El-Sayed N.M."/>
            <person name="Myler P.J."/>
            <person name="Blandin G."/>
            <person name="Berriman M."/>
            <person name="Crabtree J."/>
            <person name="Aggarwal G."/>
            <person name="Caler E."/>
            <person name="Renauld H."/>
            <person name="Worthey E.A."/>
            <person name="Hertz-Fowler C."/>
            <person name="Ghedin E."/>
            <person name="Peacock C."/>
            <person name="Bartholomeu D.C."/>
            <person name="Haas B.J."/>
            <person name="Tran A.N."/>
            <person name="Wortman J.R."/>
            <person name="Alsmark U.C."/>
            <person name="Angiuoli S."/>
            <person name="Anupama A."/>
            <person name="Badger J."/>
            <person name="Bringaud F."/>
            <person name="Cadag E."/>
            <person name="Carlton J.M."/>
            <person name="Cerqueira G.C."/>
            <person name="Creasy T."/>
            <person name="Delcher A.L."/>
            <person name="Djikeng A."/>
            <person name="Embley T.M."/>
            <person name="Hauser C."/>
            <person name="Ivens A.C."/>
            <person name="Kummerfeld S.K."/>
            <person name="Pereira-Leal J.B."/>
            <person name="Nilsson D."/>
            <person name="Peterson J."/>
            <person name="Salzberg S.L."/>
            <person name="Shallom J."/>
            <person name="Silva J.C."/>
            <person name="Sundaram J."/>
            <person name="Westenberger S."/>
            <person name="White O."/>
            <person name="Melville S.E."/>
            <person name="Donelson J.E."/>
            <person name="Andersson B."/>
            <person name="Stuart K.D."/>
            <person name="Hall N."/>
        </authorList>
    </citation>
    <scope>NUCLEOTIDE SEQUENCE [LARGE SCALE GENOMIC DNA]</scope>
    <source>
        <strain evidence="1 2">927/4 GUTat10.1</strain>
    </source>
</reference>
<dbReference type="KEGG" id="tbr:Tb09.160.1700"/>
<sequence>MKAVMCGHAECVVIEECLYLPYLFFLSCEAYYQQQ</sequence>
<gene>
    <name evidence="1" type="ORF">Tb09.160.1700</name>
</gene>
<keyword evidence="2" id="KW-1185">Reference proteome</keyword>
<proteinExistence type="predicted"/>
<dbReference type="PROSITE" id="PS51257">
    <property type="entry name" value="PROKAR_LIPOPROTEIN"/>
    <property type="match status" value="1"/>
</dbReference>